<proteinExistence type="predicted"/>
<dbReference type="EMBL" id="JAAIUW010000009">
    <property type="protein sequence ID" value="KAF7815660.1"/>
    <property type="molecule type" value="Genomic_DNA"/>
</dbReference>
<reference evidence="2" key="1">
    <citation type="submission" date="2020-09" db="EMBL/GenBank/DDBJ databases">
        <title>Genome-Enabled Discovery of Anthraquinone Biosynthesis in Senna tora.</title>
        <authorList>
            <person name="Kang S.-H."/>
            <person name="Pandey R.P."/>
            <person name="Lee C.-M."/>
            <person name="Sim J.-S."/>
            <person name="Jeong J.-T."/>
            <person name="Choi B.-S."/>
            <person name="Jung M."/>
            <person name="Ginzburg D."/>
            <person name="Zhao K."/>
            <person name="Won S.Y."/>
            <person name="Oh T.-J."/>
            <person name="Yu Y."/>
            <person name="Kim N.-H."/>
            <person name="Lee O.R."/>
            <person name="Lee T.-H."/>
            <person name="Bashyal P."/>
            <person name="Kim T.-S."/>
            <person name="Lee W.-H."/>
            <person name="Kawkins C."/>
            <person name="Kim C.-K."/>
            <person name="Kim J.S."/>
            <person name="Ahn B.O."/>
            <person name="Rhee S.Y."/>
            <person name="Sohng J.K."/>
        </authorList>
    </citation>
    <scope>NUCLEOTIDE SEQUENCE</scope>
    <source>
        <tissue evidence="2">Leaf</tissue>
    </source>
</reference>
<protein>
    <submittedName>
        <fullName evidence="2">DUF4228 domain protein</fullName>
    </submittedName>
</protein>
<dbReference type="InterPro" id="IPR025322">
    <property type="entry name" value="PADRE_dom"/>
</dbReference>
<dbReference type="OrthoDB" id="1899115at2759"/>
<feature type="region of interest" description="Disordered" evidence="1">
    <location>
        <begin position="189"/>
        <end position="229"/>
    </location>
</feature>
<accession>A0A834W9T9</accession>
<sequence>MGNAIGAPCCFQVQNPNFNHSSSLLVKLVFWEGTTRTLRGQKHIAGEIMFEFPDMMVCHADSFFIGHPVPALGIDDHLMPGQTYFVLPIDRFACNVLTASSLAALASCPNNRSPIKFGQCPFEYIKGSNGRALIKQSRHTRRLTVSSSFFCGPHKTKQKLGKGQKNACVGGGCERRVGMQQIVRLRWGTNTDKNKVPRSRGLEAGKARREDTIVREKGPRHVHRPAVET</sequence>
<dbReference type="Proteomes" id="UP000634136">
    <property type="component" value="Unassembled WGS sequence"/>
</dbReference>
<dbReference type="PANTHER" id="PTHR33052">
    <property type="entry name" value="DUF4228 DOMAIN PROTEIN-RELATED"/>
    <property type="match status" value="1"/>
</dbReference>
<organism evidence="2 3">
    <name type="scientific">Senna tora</name>
    <dbReference type="NCBI Taxonomy" id="362788"/>
    <lineage>
        <taxon>Eukaryota</taxon>
        <taxon>Viridiplantae</taxon>
        <taxon>Streptophyta</taxon>
        <taxon>Embryophyta</taxon>
        <taxon>Tracheophyta</taxon>
        <taxon>Spermatophyta</taxon>
        <taxon>Magnoliopsida</taxon>
        <taxon>eudicotyledons</taxon>
        <taxon>Gunneridae</taxon>
        <taxon>Pentapetalae</taxon>
        <taxon>rosids</taxon>
        <taxon>fabids</taxon>
        <taxon>Fabales</taxon>
        <taxon>Fabaceae</taxon>
        <taxon>Caesalpinioideae</taxon>
        <taxon>Cassia clade</taxon>
        <taxon>Senna</taxon>
    </lineage>
</organism>
<evidence type="ECO:0000313" key="2">
    <source>
        <dbReference type="EMBL" id="KAF7815660.1"/>
    </source>
</evidence>
<keyword evidence="3" id="KW-1185">Reference proteome</keyword>
<dbReference type="AlphaFoldDB" id="A0A834W9T9"/>
<name>A0A834W9T9_9FABA</name>
<feature type="compositionally biased region" description="Basic and acidic residues" evidence="1">
    <location>
        <begin position="192"/>
        <end position="229"/>
    </location>
</feature>
<evidence type="ECO:0000256" key="1">
    <source>
        <dbReference type="SAM" id="MobiDB-lite"/>
    </source>
</evidence>
<evidence type="ECO:0000313" key="3">
    <source>
        <dbReference type="Proteomes" id="UP000634136"/>
    </source>
</evidence>
<comment type="caution">
    <text evidence="2">The sequence shown here is derived from an EMBL/GenBank/DDBJ whole genome shotgun (WGS) entry which is preliminary data.</text>
</comment>
<dbReference type="Pfam" id="PF14009">
    <property type="entry name" value="PADRE"/>
    <property type="match status" value="1"/>
</dbReference>
<gene>
    <name evidence="2" type="ORF">G2W53_029629</name>
</gene>